<evidence type="ECO:0000313" key="1">
    <source>
        <dbReference type="EMBL" id="MBA4655080.1"/>
    </source>
</evidence>
<organism evidence="1">
    <name type="scientific">Opuntia streptacantha</name>
    <name type="common">Prickly pear cactus</name>
    <name type="synonym">Opuntia cardona</name>
    <dbReference type="NCBI Taxonomy" id="393608"/>
    <lineage>
        <taxon>Eukaryota</taxon>
        <taxon>Viridiplantae</taxon>
        <taxon>Streptophyta</taxon>
        <taxon>Embryophyta</taxon>
        <taxon>Tracheophyta</taxon>
        <taxon>Spermatophyta</taxon>
        <taxon>Magnoliopsida</taxon>
        <taxon>eudicotyledons</taxon>
        <taxon>Gunneridae</taxon>
        <taxon>Pentapetalae</taxon>
        <taxon>Caryophyllales</taxon>
        <taxon>Cactineae</taxon>
        <taxon>Cactaceae</taxon>
        <taxon>Opuntioideae</taxon>
        <taxon>Opuntia</taxon>
    </lineage>
</organism>
<reference evidence="1" key="2">
    <citation type="submission" date="2020-07" db="EMBL/GenBank/DDBJ databases">
        <authorList>
            <person name="Vera ALvarez R."/>
            <person name="Arias-Moreno D.M."/>
            <person name="Jimenez-Jacinto V."/>
            <person name="Jimenez-Bremont J.F."/>
            <person name="Swaminathan K."/>
            <person name="Moose S.P."/>
            <person name="Guerrero-Gonzalez M.L."/>
            <person name="Marino-Ramirez L."/>
            <person name="Landsman D."/>
            <person name="Rodriguez-Kessler M."/>
            <person name="Delgado-Sanchez P."/>
        </authorList>
    </citation>
    <scope>NUCLEOTIDE SEQUENCE</scope>
    <source>
        <tissue evidence="1">Cladode</tissue>
    </source>
</reference>
<sequence>MNPRNWYDLFSLFFSLFLLMTISLYCSSFKDFVCSFELTSKYDILPLEISKNLDMCEFLDSNIIVGSISFQGFRNLNEFLDYVTSDRTENVEVDVVSYDCRLRCERFSGIN</sequence>
<dbReference type="AlphaFoldDB" id="A0A7C9DYD8"/>
<name>A0A7C9DYD8_OPUST</name>
<protein>
    <submittedName>
        <fullName evidence="1">Uncharacterized protein</fullName>
    </submittedName>
</protein>
<reference evidence="1" key="1">
    <citation type="journal article" date="2013" name="J. Plant Res.">
        <title>Effect of fungi and light on seed germination of three Opuntia species from semiarid lands of central Mexico.</title>
        <authorList>
            <person name="Delgado-Sanchez P."/>
            <person name="Jimenez-Bremont J.F."/>
            <person name="Guerrero-Gonzalez Mde L."/>
            <person name="Flores J."/>
        </authorList>
    </citation>
    <scope>NUCLEOTIDE SEQUENCE</scope>
    <source>
        <tissue evidence="1">Cladode</tissue>
    </source>
</reference>
<accession>A0A7C9DYD8</accession>
<dbReference type="EMBL" id="GISG01186362">
    <property type="protein sequence ID" value="MBA4655080.1"/>
    <property type="molecule type" value="Transcribed_RNA"/>
</dbReference>
<proteinExistence type="predicted"/>